<proteinExistence type="predicted"/>
<evidence type="ECO:0000313" key="2">
    <source>
        <dbReference type="EMBL" id="TVX99070.1"/>
    </source>
</evidence>
<organism evidence="2 3">
    <name type="scientific">Cohnella terricola</name>
    <dbReference type="NCBI Taxonomy" id="1289167"/>
    <lineage>
        <taxon>Bacteria</taxon>
        <taxon>Bacillati</taxon>
        <taxon>Bacillota</taxon>
        <taxon>Bacilli</taxon>
        <taxon>Bacillales</taxon>
        <taxon>Paenibacillaceae</taxon>
        <taxon>Cohnella</taxon>
    </lineage>
</organism>
<comment type="caution">
    <text evidence="2">The sequence shown here is derived from an EMBL/GenBank/DDBJ whole genome shotgun (WGS) entry which is preliminary data.</text>
</comment>
<dbReference type="EMBL" id="VNJJ01000007">
    <property type="protein sequence ID" value="TVX99070.1"/>
    <property type="molecule type" value="Genomic_DNA"/>
</dbReference>
<protein>
    <submittedName>
        <fullName evidence="2">Uncharacterized protein</fullName>
    </submittedName>
</protein>
<feature type="transmembrane region" description="Helical" evidence="1">
    <location>
        <begin position="6"/>
        <end position="23"/>
    </location>
</feature>
<dbReference type="AlphaFoldDB" id="A0A559JGS6"/>
<keyword evidence="1" id="KW-1133">Transmembrane helix</keyword>
<gene>
    <name evidence="2" type="ORF">FPZ45_14045</name>
</gene>
<dbReference type="OrthoDB" id="3700439at2"/>
<keyword evidence="1" id="KW-0812">Transmembrane</keyword>
<keyword evidence="3" id="KW-1185">Reference proteome</keyword>
<sequence length="192" mass="22055">MYQWISAISAIGMLLLTGIYIYYTKKIEKANSELLNQNVKIHKENNMPNVIIYFDMKITQILEVIVENIGKNPAINTIVRFEPINEVVGIELSEKASIFKGISFLAPQQQIRIFAGSLIGMRNSKNEFPIYRVFVEFNGIDGEKYLHEYIIDSNMYDGNGIVQHNTVHDLTKELKSIKDIMSKMSKQKDTMN</sequence>
<reference evidence="2 3" key="1">
    <citation type="submission" date="2019-07" db="EMBL/GenBank/DDBJ databases">
        <authorList>
            <person name="Kim J."/>
        </authorList>
    </citation>
    <scope>NUCLEOTIDE SEQUENCE [LARGE SCALE GENOMIC DNA]</scope>
    <source>
        <strain evidence="2 3">G13</strain>
    </source>
</reference>
<dbReference type="Proteomes" id="UP000316330">
    <property type="component" value="Unassembled WGS sequence"/>
</dbReference>
<name>A0A559JGS6_9BACL</name>
<dbReference type="RefSeq" id="WP_144702840.1">
    <property type="nucleotide sequence ID" value="NZ_VNJJ01000007.1"/>
</dbReference>
<evidence type="ECO:0000256" key="1">
    <source>
        <dbReference type="SAM" id="Phobius"/>
    </source>
</evidence>
<evidence type="ECO:0000313" key="3">
    <source>
        <dbReference type="Proteomes" id="UP000316330"/>
    </source>
</evidence>
<keyword evidence="1" id="KW-0472">Membrane</keyword>
<accession>A0A559JGS6</accession>